<reference evidence="5" key="1">
    <citation type="submission" date="2022-03" db="EMBL/GenBank/DDBJ databases">
        <title>The complete genome sequence of a Methyloterrigena soli.</title>
        <authorList>
            <person name="Zi Z."/>
        </authorList>
    </citation>
    <scope>NUCLEOTIDE SEQUENCE</scope>
    <source>
        <strain evidence="5">M48</strain>
    </source>
</reference>
<dbReference type="Proteomes" id="UP001156140">
    <property type="component" value="Unassembled WGS sequence"/>
</dbReference>
<evidence type="ECO:0000256" key="1">
    <source>
        <dbReference type="ARBA" id="ARBA00006515"/>
    </source>
</evidence>
<keyword evidence="3" id="KW-0560">Oxidoreductase</keyword>
<dbReference type="InterPro" id="IPR036812">
    <property type="entry name" value="NAD(P)_OxRdtase_dom_sf"/>
</dbReference>
<dbReference type="EMBL" id="JALAZD010000001">
    <property type="protein sequence ID" value="MCI0127296.1"/>
    <property type="molecule type" value="Genomic_DNA"/>
</dbReference>
<dbReference type="AlphaFoldDB" id="A0AA41QPH9"/>
<protein>
    <submittedName>
        <fullName evidence="5">Aldo/keto reductase</fullName>
    </submittedName>
</protein>
<dbReference type="InterPro" id="IPR005399">
    <property type="entry name" value="K_chnl_volt-dep_bsu_KCNAB-rel"/>
</dbReference>
<dbReference type="SUPFAM" id="SSF51430">
    <property type="entry name" value="NAD(P)-linked oxidoreductase"/>
    <property type="match status" value="1"/>
</dbReference>
<keyword evidence="6" id="KW-1185">Reference proteome</keyword>
<dbReference type="PANTHER" id="PTHR43150:SF2">
    <property type="entry name" value="HYPERKINETIC, ISOFORM M"/>
    <property type="match status" value="1"/>
</dbReference>
<evidence type="ECO:0000313" key="5">
    <source>
        <dbReference type="EMBL" id="MCI0127296.1"/>
    </source>
</evidence>
<dbReference type="PANTHER" id="PTHR43150">
    <property type="entry name" value="HYPERKINETIC, ISOFORM M"/>
    <property type="match status" value="1"/>
</dbReference>
<dbReference type="Gene3D" id="3.20.20.100">
    <property type="entry name" value="NADP-dependent oxidoreductase domain"/>
    <property type="match status" value="1"/>
</dbReference>
<proteinExistence type="inferred from homology"/>
<accession>A0AA41QPH9</accession>
<evidence type="ECO:0000259" key="4">
    <source>
        <dbReference type="Pfam" id="PF00248"/>
    </source>
</evidence>
<dbReference type="InterPro" id="IPR023210">
    <property type="entry name" value="NADP_OxRdtase_dom"/>
</dbReference>
<organism evidence="5 6">
    <name type="scientific">Paradevosia shaoguanensis</name>
    <dbReference type="NCBI Taxonomy" id="1335043"/>
    <lineage>
        <taxon>Bacteria</taxon>
        <taxon>Pseudomonadati</taxon>
        <taxon>Pseudomonadota</taxon>
        <taxon>Alphaproteobacteria</taxon>
        <taxon>Hyphomicrobiales</taxon>
        <taxon>Devosiaceae</taxon>
        <taxon>Paradevosia</taxon>
    </lineage>
</organism>
<comment type="similarity">
    <text evidence="1">Belongs to the shaker potassium channel beta subunit family.</text>
</comment>
<name>A0AA41QPH9_9HYPH</name>
<comment type="caution">
    <text evidence="5">The sequence shown here is derived from an EMBL/GenBank/DDBJ whole genome shotgun (WGS) entry which is preliminary data.</text>
</comment>
<feature type="domain" description="NADP-dependent oxidoreductase" evidence="4">
    <location>
        <begin position="16"/>
        <end position="283"/>
    </location>
</feature>
<evidence type="ECO:0000313" key="6">
    <source>
        <dbReference type="Proteomes" id="UP001156140"/>
    </source>
</evidence>
<gene>
    <name evidence="5" type="ORF">ML536_10715</name>
</gene>
<dbReference type="GO" id="GO:0016491">
    <property type="term" value="F:oxidoreductase activity"/>
    <property type="evidence" value="ECO:0007669"/>
    <property type="project" value="UniProtKB-KW"/>
</dbReference>
<dbReference type="RefSeq" id="WP_152571782.1">
    <property type="nucleotide sequence ID" value="NZ_CP068983.1"/>
</dbReference>
<keyword evidence="2" id="KW-0521">NADP</keyword>
<sequence length="322" mass="35282">MEFRKAGATGPELSALSMGSWNTYSRLSFEAGVDLVQHAFGLGINTFDVAYYRDKPHTEVLFGRILDVIGKPRDAYKIVGKVWFFAYPEQSLTSQLDASLVRLNQEYVDVVITEHPRPGMDVRKLTEDVAAIVTAGRARSWGTLNWTPQDLLVAHEHAARHNLPAPQLAQLKYNVARCGVVDGPDYQRVFRETGMTLHASDVMEGGILAGRLQPERNIGIDTGKIRDEIRAIVPRLTEIGQQFGATSAQVALAFAAMNPATTSVLFGATRKSQLDDNVKALELAKKHGAELRPLLAPLAVAGHENDAPYQHAAPLTGDFIMN</sequence>
<evidence type="ECO:0000256" key="3">
    <source>
        <dbReference type="ARBA" id="ARBA00023002"/>
    </source>
</evidence>
<evidence type="ECO:0000256" key="2">
    <source>
        <dbReference type="ARBA" id="ARBA00022857"/>
    </source>
</evidence>
<dbReference type="Pfam" id="PF00248">
    <property type="entry name" value="Aldo_ket_red"/>
    <property type="match status" value="1"/>
</dbReference>